<proteinExistence type="predicted"/>
<dbReference type="Pfam" id="PF02798">
    <property type="entry name" value="GST_N"/>
    <property type="match status" value="1"/>
</dbReference>
<dbReference type="PANTHER" id="PTHR11571:SF252">
    <property type="entry name" value="GLUTATHIONE S-TRANSFERASE"/>
    <property type="match status" value="1"/>
</dbReference>
<dbReference type="GO" id="GO:0004364">
    <property type="term" value="F:glutathione transferase activity"/>
    <property type="evidence" value="ECO:0007669"/>
    <property type="project" value="TreeGrafter"/>
</dbReference>
<dbReference type="InterPro" id="IPR040079">
    <property type="entry name" value="Glutathione_S-Trfase"/>
</dbReference>
<dbReference type="SFLD" id="SFLDG00363">
    <property type="entry name" value="AMPS_(cytGST):_Alpha-__Mu-__Pi"/>
    <property type="match status" value="1"/>
</dbReference>
<sequence length="209" mass="23156">MSFPSLKVSYFDMAGRAETVRLALTIGGVPFEDHRFQREEWPALKQTLPFKQVPALTVDGQVLCQSHAIARYAGSLAGLYPTENRLDACRVDEISDFCEDVMQKVAPSFREADPAKKKAMREELAATTFPEMFGMLDARLASYGSNGPWFLNSITIADLDVYCFVSMMKSGFLDDIPTTICDGYPKIMAIYNAVAAHPAVVAWNEAHAK</sequence>
<evidence type="ECO:0008006" key="4">
    <source>
        <dbReference type="Google" id="ProtNLM"/>
    </source>
</evidence>
<dbReference type="InterPro" id="IPR004046">
    <property type="entry name" value="GST_C"/>
</dbReference>
<dbReference type="PANTHER" id="PTHR11571">
    <property type="entry name" value="GLUTATHIONE S-TRANSFERASE"/>
    <property type="match status" value="1"/>
</dbReference>
<organism evidence="3">
    <name type="scientific">Aphanomyces invadans</name>
    <dbReference type="NCBI Taxonomy" id="157072"/>
    <lineage>
        <taxon>Eukaryota</taxon>
        <taxon>Sar</taxon>
        <taxon>Stramenopiles</taxon>
        <taxon>Oomycota</taxon>
        <taxon>Saprolegniomycetes</taxon>
        <taxon>Saprolegniales</taxon>
        <taxon>Verrucalvaceae</taxon>
        <taxon>Aphanomyces</taxon>
    </lineage>
</organism>
<dbReference type="PROSITE" id="PS50405">
    <property type="entry name" value="GST_CTER"/>
    <property type="match status" value="1"/>
</dbReference>
<dbReference type="AlphaFoldDB" id="A0A024UKT9"/>
<dbReference type="Pfam" id="PF14497">
    <property type="entry name" value="GST_C_3"/>
    <property type="match status" value="1"/>
</dbReference>
<dbReference type="InterPro" id="IPR050213">
    <property type="entry name" value="GST_superfamily"/>
</dbReference>
<dbReference type="SUPFAM" id="SSF52833">
    <property type="entry name" value="Thioredoxin-like"/>
    <property type="match status" value="1"/>
</dbReference>
<evidence type="ECO:0000259" key="1">
    <source>
        <dbReference type="PROSITE" id="PS50404"/>
    </source>
</evidence>
<dbReference type="CDD" id="cd03039">
    <property type="entry name" value="GST_N_Sigma_like"/>
    <property type="match status" value="1"/>
</dbReference>
<dbReference type="SUPFAM" id="SSF47616">
    <property type="entry name" value="GST C-terminal domain-like"/>
    <property type="match status" value="1"/>
</dbReference>
<evidence type="ECO:0000313" key="3">
    <source>
        <dbReference type="EMBL" id="ETW06447.1"/>
    </source>
</evidence>
<dbReference type="GO" id="GO:0006749">
    <property type="term" value="P:glutathione metabolic process"/>
    <property type="evidence" value="ECO:0007669"/>
    <property type="project" value="TreeGrafter"/>
</dbReference>
<dbReference type="eggNOG" id="KOG1695">
    <property type="taxonomic scope" value="Eukaryota"/>
</dbReference>
<reference evidence="3" key="1">
    <citation type="submission" date="2013-12" db="EMBL/GenBank/DDBJ databases">
        <title>The Genome Sequence of Aphanomyces invadans NJM9701.</title>
        <authorList>
            <consortium name="The Broad Institute Genomics Platform"/>
            <person name="Russ C."/>
            <person name="Tyler B."/>
            <person name="van West P."/>
            <person name="Dieguez-Uribeondo J."/>
            <person name="Young S.K."/>
            <person name="Zeng Q."/>
            <person name="Gargeya S."/>
            <person name="Fitzgerald M."/>
            <person name="Abouelleil A."/>
            <person name="Alvarado L."/>
            <person name="Chapman S.B."/>
            <person name="Gainer-Dewar J."/>
            <person name="Goldberg J."/>
            <person name="Griggs A."/>
            <person name="Gujja S."/>
            <person name="Hansen M."/>
            <person name="Howarth C."/>
            <person name="Imamovic A."/>
            <person name="Ireland A."/>
            <person name="Larimer J."/>
            <person name="McCowan C."/>
            <person name="Murphy C."/>
            <person name="Pearson M."/>
            <person name="Poon T.W."/>
            <person name="Priest M."/>
            <person name="Roberts A."/>
            <person name="Saif S."/>
            <person name="Shea T."/>
            <person name="Sykes S."/>
            <person name="Wortman J."/>
            <person name="Nusbaum C."/>
            <person name="Birren B."/>
        </authorList>
    </citation>
    <scope>NUCLEOTIDE SEQUENCE [LARGE SCALE GENOMIC DNA]</scope>
    <source>
        <strain evidence="3">NJM9701</strain>
    </source>
</reference>
<dbReference type="GeneID" id="20079753"/>
<dbReference type="STRING" id="157072.A0A024UKT9"/>
<accession>A0A024UKT9</accession>
<dbReference type="PROSITE" id="PS50404">
    <property type="entry name" value="GST_NTER"/>
    <property type="match status" value="1"/>
</dbReference>
<dbReference type="InterPro" id="IPR004045">
    <property type="entry name" value="Glutathione_S-Trfase_N"/>
</dbReference>
<dbReference type="CDD" id="cd03192">
    <property type="entry name" value="GST_C_Sigma_like"/>
    <property type="match status" value="1"/>
</dbReference>
<dbReference type="Gene3D" id="1.20.1050.10">
    <property type="match status" value="1"/>
</dbReference>
<name>A0A024UKT9_9STRA</name>
<dbReference type="FunFam" id="3.40.30.10:FF:000035">
    <property type="entry name" value="hematopoietic prostaglandin D synthase"/>
    <property type="match status" value="1"/>
</dbReference>
<dbReference type="RefSeq" id="XP_008864522.1">
    <property type="nucleotide sequence ID" value="XM_008866300.1"/>
</dbReference>
<dbReference type="OrthoDB" id="420389at2759"/>
<dbReference type="Gene3D" id="3.40.30.10">
    <property type="entry name" value="Glutaredoxin"/>
    <property type="match status" value="1"/>
</dbReference>
<gene>
    <name evidence="3" type="ORF">H310_02703</name>
</gene>
<protein>
    <recommendedName>
        <fullName evidence="4">Glutathione S-transferase</fullName>
    </recommendedName>
</protein>
<feature type="domain" description="GST C-terminal" evidence="2">
    <location>
        <begin position="84"/>
        <end position="209"/>
    </location>
</feature>
<dbReference type="SFLD" id="SFLDS00019">
    <property type="entry name" value="Glutathione_Transferase_(cytos"/>
    <property type="match status" value="1"/>
</dbReference>
<dbReference type="InterPro" id="IPR036249">
    <property type="entry name" value="Thioredoxin-like_sf"/>
</dbReference>
<feature type="domain" description="GST N-terminal" evidence="1">
    <location>
        <begin position="4"/>
        <end position="81"/>
    </location>
</feature>
<dbReference type="FunFam" id="1.20.1050.10:FF:000030">
    <property type="entry name" value="Glutathione S-transferase S1"/>
    <property type="match status" value="1"/>
</dbReference>
<dbReference type="VEuPathDB" id="FungiDB:H310_02703"/>
<dbReference type="SFLD" id="SFLDG01205">
    <property type="entry name" value="AMPS.1"/>
    <property type="match status" value="1"/>
</dbReference>
<dbReference type="EMBL" id="KI913955">
    <property type="protein sequence ID" value="ETW06447.1"/>
    <property type="molecule type" value="Genomic_DNA"/>
</dbReference>
<dbReference type="InterPro" id="IPR036282">
    <property type="entry name" value="Glutathione-S-Trfase_C_sf"/>
</dbReference>
<evidence type="ECO:0000259" key="2">
    <source>
        <dbReference type="PROSITE" id="PS50405"/>
    </source>
</evidence>
<dbReference type="InterPro" id="IPR010987">
    <property type="entry name" value="Glutathione-S-Trfase_C-like"/>
</dbReference>